<dbReference type="RefSeq" id="XP_026064389.1">
    <property type="nucleotide sequence ID" value="XM_026208604.1"/>
</dbReference>
<keyword evidence="1" id="KW-0472">Membrane</keyword>
<gene>
    <name evidence="5" type="primary">LOC113047253</name>
</gene>
<evidence type="ECO:0000256" key="2">
    <source>
        <dbReference type="SAM" id="SignalP"/>
    </source>
</evidence>
<dbReference type="KEGG" id="caua:113047253"/>
<dbReference type="Pfam" id="PF07686">
    <property type="entry name" value="V-set"/>
    <property type="match status" value="1"/>
</dbReference>
<dbReference type="GO" id="GO:0002250">
    <property type="term" value="P:adaptive immune response"/>
    <property type="evidence" value="ECO:0007669"/>
    <property type="project" value="InterPro"/>
</dbReference>
<evidence type="ECO:0000259" key="3">
    <source>
        <dbReference type="PROSITE" id="PS50835"/>
    </source>
</evidence>
<feature type="transmembrane region" description="Helical" evidence="1">
    <location>
        <begin position="146"/>
        <end position="170"/>
    </location>
</feature>
<dbReference type="InterPro" id="IPR036179">
    <property type="entry name" value="Ig-like_dom_sf"/>
</dbReference>
<dbReference type="InterPro" id="IPR003599">
    <property type="entry name" value="Ig_sub"/>
</dbReference>
<feature type="chain" id="PRO_5027863192" evidence="2">
    <location>
        <begin position="29"/>
        <end position="235"/>
    </location>
</feature>
<evidence type="ECO:0000256" key="1">
    <source>
        <dbReference type="SAM" id="Phobius"/>
    </source>
</evidence>
<proteinExistence type="predicted"/>
<organism evidence="4 5">
    <name type="scientific">Carassius auratus</name>
    <name type="common">Goldfish</name>
    <dbReference type="NCBI Taxonomy" id="7957"/>
    <lineage>
        <taxon>Eukaryota</taxon>
        <taxon>Metazoa</taxon>
        <taxon>Chordata</taxon>
        <taxon>Craniata</taxon>
        <taxon>Vertebrata</taxon>
        <taxon>Euteleostomi</taxon>
        <taxon>Actinopterygii</taxon>
        <taxon>Neopterygii</taxon>
        <taxon>Teleostei</taxon>
        <taxon>Ostariophysi</taxon>
        <taxon>Cypriniformes</taxon>
        <taxon>Cyprinidae</taxon>
        <taxon>Cyprininae</taxon>
        <taxon>Carassius</taxon>
    </lineage>
</organism>
<dbReference type="AlphaFoldDB" id="A0A6P6JX35"/>
<dbReference type="InterPro" id="IPR013106">
    <property type="entry name" value="Ig_V-set"/>
</dbReference>
<keyword evidence="4" id="KW-1185">Reference proteome</keyword>
<dbReference type="InterPro" id="IPR013783">
    <property type="entry name" value="Ig-like_fold"/>
</dbReference>
<name>A0A6P6JX35_CARAU</name>
<dbReference type="OrthoDB" id="8917013at2759"/>
<dbReference type="Gene3D" id="2.60.40.10">
    <property type="entry name" value="Immunoglobulins"/>
    <property type="match status" value="1"/>
</dbReference>
<dbReference type="GO" id="GO:0016020">
    <property type="term" value="C:membrane"/>
    <property type="evidence" value="ECO:0007669"/>
    <property type="project" value="InterPro"/>
</dbReference>
<sequence length="235" mass="26406">MWPCLGYLKISAMRACLFLWVLLEQTLASEAFHYYARRLEGEPLDMDCVAEASEPLRRRIAPSESVLNYSEDEEIVRAETEGRINIPGQLNLRTVTLTLSHLRATDTGLYVCDFSGDPSNPLSGNTTLFVLVKAAGELCSCRRYSLLIYSITVGVSLLLLSAIALFVTYYKKPYAEPESHTTAPIYEDMSSVKGKRSRANSHWICPPAPETSAMLVDLYRSPKRTNVEHHQEKEP</sequence>
<dbReference type="InterPro" id="IPR007110">
    <property type="entry name" value="Ig-like_dom"/>
</dbReference>
<keyword evidence="2" id="KW-0732">Signal</keyword>
<dbReference type="InterPro" id="IPR039090">
    <property type="entry name" value="CD7"/>
</dbReference>
<evidence type="ECO:0000313" key="5">
    <source>
        <dbReference type="RefSeq" id="XP_026064389.1"/>
    </source>
</evidence>
<accession>A0A6P6JX35</accession>
<dbReference type="PANTHER" id="PTHR15343">
    <property type="entry name" value="CD7"/>
    <property type="match status" value="1"/>
</dbReference>
<protein>
    <submittedName>
        <fullName evidence="5">Uncharacterized protein LOC113047253 isoform X1</fullName>
    </submittedName>
</protein>
<feature type="signal peptide" evidence="2">
    <location>
        <begin position="1"/>
        <end position="28"/>
    </location>
</feature>
<reference evidence="5" key="1">
    <citation type="submission" date="2025-08" db="UniProtKB">
        <authorList>
            <consortium name="RefSeq"/>
        </authorList>
    </citation>
    <scope>IDENTIFICATION</scope>
    <source>
        <strain evidence="5">Wakin</strain>
        <tissue evidence="5">Muscle</tissue>
    </source>
</reference>
<dbReference type="GO" id="GO:0038023">
    <property type="term" value="F:signaling receptor activity"/>
    <property type="evidence" value="ECO:0007669"/>
    <property type="project" value="InterPro"/>
</dbReference>
<dbReference type="SMART" id="SM00409">
    <property type="entry name" value="IG"/>
    <property type="match status" value="1"/>
</dbReference>
<dbReference type="SUPFAM" id="SSF48726">
    <property type="entry name" value="Immunoglobulin"/>
    <property type="match status" value="1"/>
</dbReference>
<dbReference type="GeneID" id="113047253"/>
<dbReference type="Proteomes" id="UP000515129">
    <property type="component" value="Chromosome 28"/>
</dbReference>
<keyword evidence="1" id="KW-0812">Transmembrane</keyword>
<dbReference type="PROSITE" id="PS50835">
    <property type="entry name" value="IG_LIKE"/>
    <property type="match status" value="1"/>
</dbReference>
<keyword evidence="1" id="KW-1133">Transmembrane helix</keyword>
<feature type="domain" description="Ig-like" evidence="3">
    <location>
        <begin position="40"/>
        <end position="123"/>
    </location>
</feature>
<dbReference type="PANTHER" id="PTHR15343:SF0">
    <property type="entry name" value="T-CELL ANTIGEN CD7"/>
    <property type="match status" value="1"/>
</dbReference>
<evidence type="ECO:0000313" key="4">
    <source>
        <dbReference type="Proteomes" id="UP000515129"/>
    </source>
</evidence>